<accession>A0A653IAK8</accession>
<dbReference type="AlphaFoldDB" id="A0A653IAK8"/>
<sequence length="92" mass="10745">MMEERDFLYDDVEQTKTRFICWIGETSRFDLAITHSEHFFGKILVLNLLSNRFAIIGADDFDEPGYIAHAFDLEEDAADELERYLSEYIGLT</sequence>
<reference evidence="1 2" key="1">
    <citation type="submission" date="2019-10" db="EMBL/GenBank/DDBJ databases">
        <authorList>
            <person name="Karimi E."/>
        </authorList>
    </citation>
    <scope>NUCLEOTIDE SEQUENCE [LARGE SCALE GENOMIC DNA]</scope>
    <source>
        <strain evidence="1">Exiguobacterium sp. 9Y</strain>
    </source>
</reference>
<organism evidence="1 2">
    <name type="scientific">Exiguobacterium oxidotolerans</name>
    <dbReference type="NCBI Taxonomy" id="223958"/>
    <lineage>
        <taxon>Bacteria</taxon>
        <taxon>Bacillati</taxon>
        <taxon>Bacillota</taxon>
        <taxon>Bacilli</taxon>
        <taxon>Bacillales</taxon>
        <taxon>Bacillales Family XII. Incertae Sedis</taxon>
        <taxon>Exiguobacterium</taxon>
    </lineage>
</organism>
<protein>
    <submittedName>
        <fullName evidence="1">Cytosolic protein</fullName>
    </submittedName>
</protein>
<dbReference type="EMBL" id="CABWKQ010000020">
    <property type="protein sequence ID" value="VWX36117.1"/>
    <property type="molecule type" value="Genomic_DNA"/>
</dbReference>
<keyword evidence="2" id="KW-1185">Reference proteome</keyword>
<gene>
    <name evidence="1" type="ORF">EXIGUO9Y_270143</name>
</gene>
<dbReference type="Proteomes" id="UP000439752">
    <property type="component" value="Unassembled WGS sequence"/>
</dbReference>
<dbReference type="InterPro" id="IPR021415">
    <property type="entry name" value="SAV0927-like"/>
</dbReference>
<dbReference type="Pfam" id="PF11256">
    <property type="entry name" value="SAV0927-like"/>
    <property type="match status" value="1"/>
</dbReference>
<name>A0A653IAK8_9BACL</name>
<evidence type="ECO:0000313" key="1">
    <source>
        <dbReference type="EMBL" id="VWX36117.1"/>
    </source>
</evidence>
<dbReference type="RefSeq" id="WP_088837691.1">
    <property type="nucleotide sequence ID" value="NZ_LR732312.1"/>
</dbReference>
<proteinExistence type="predicted"/>
<evidence type="ECO:0000313" key="2">
    <source>
        <dbReference type="Proteomes" id="UP000439752"/>
    </source>
</evidence>